<evidence type="ECO:0000256" key="6">
    <source>
        <dbReference type="ARBA" id="ARBA00022741"/>
    </source>
</evidence>
<evidence type="ECO:0000256" key="5">
    <source>
        <dbReference type="ARBA" id="ARBA00022723"/>
    </source>
</evidence>
<dbReference type="GO" id="GO:0042594">
    <property type="term" value="P:response to starvation"/>
    <property type="evidence" value="ECO:0007669"/>
    <property type="project" value="TreeGrafter"/>
</dbReference>
<evidence type="ECO:0000256" key="9">
    <source>
        <dbReference type="ARBA" id="ARBA00023211"/>
    </source>
</evidence>
<dbReference type="InterPro" id="IPR008210">
    <property type="entry name" value="PEP_carboxykinase_N"/>
</dbReference>
<evidence type="ECO:0000256" key="11">
    <source>
        <dbReference type="HAMAP-Rule" id="MF_00452"/>
    </source>
</evidence>
<dbReference type="EC" id="4.1.1.32" evidence="11"/>
<feature type="binding site" evidence="11">
    <location>
        <position position="90"/>
    </location>
    <ligand>
        <name>substrate</name>
    </ligand>
</feature>
<dbReference type="Pfam" id="PF17297">
    <property type="entry name" value="PEPCK_N"/>
    <property type="match status" value="1"/>
</dbReference>
<dbReference type="CDD" id="cd00819">
    <property type="entry name" value="PEPCK_GTP"/>
    <property type="match status" value="1"/>
</dbReference>
<feature type="binding site" evidence="11">
    <location>
        <begin position="288"/>
        <end position="293"/>
    </location>
    <ligand>
        <name>GTP</name>
        <dbReference type="ChEBI" id="CHEBI:37565"/>
    </ligand>
</feature>
<keyword evidence="4 11" id="KW-0312">Gluconeogenesis</keyword>
<dbReference type="Pfam" id="PF00821">
    <property type="entry name" value="PEPCK_GTP"/>
    <property type="match status" value="1"/>
</dbReference>
<evidence type="ECO:0000256" key="8">
    <source>
        <dbReference type="ARBA" id="ARBA00023134"/>
    </source>
</evidence>
<feature type="binding site" evidence="11">
    <location>
        <position position="454"/>
    </location>
    <ligand>
        <name>GTP</name>
        <dbReference type="ChEBI" id="CHEBI:37565"/>
    </ligand>
</feature>
<dbReference type="GO" id="GO:0004613">
    <property type="term" value="F:phosphoenolpyruvate carboxykinase (GTP) activity"/>
    <property type="evidence" value="ECO:0007669"/>
    <property type="project" value="UniProtKB-UniRule"/>
</dbReference>
<comment type="catalytic activity">
    <reaction evidence="11">
        <text>oxaloacetate + GTP = phosphoenolpyruvate + GDP + CO2</text>
        <dbReference type="Rhea" id="RHEA:10388"/>
        <dbReference type="ChEBI" id="CHEBI:16452"/>
        <dbReference type="ChEBI" id="CHEBI:16526"/>
        <dbReference type="ChEBI" id="CHEBI:37565"/>
        <dbReference type="ChEBI" id="CHEBI:58189"/>
        <dbReference type="ChEBI" id="CHEBI:58702"/>
        <dbReference type="EC" id="4.1.1.32"/>
    </reaction>
</comment>
<evidence type="ECO:0000256" key="3">
    <source>
        <dbReference type="ARBA" id="ARBA00011245"/>
    </source>
</evidence>
<dbReference type="HOGENOM" id="CLU_028872_1_1_11"/>
<dbReference type="PIRSF" id="PIRSF001348">
    <property type="entry name" value="PEP_carboxykinase_GTP"/>
    <property type="match status" value="1"/>
</dbReference>
<dbReference type="InterPro" id="IPR013035">
    <property type="entry name" value="PEP_carboxykinase_C"/>
</dbReference>
<keyword evidence="11" id="KW-0963">Cytoplasm</keyword>
<reference evidence="15 16" key="1">
    <citation type="journal article" date="2009" name="Stand. Genomic Sci.">
        <title>Complete genome sequence of Beutenbergia cavernae type strain (HKI 0122).</title>
        <authorList>
            <person name="Land M."/>
            <person name="Pukall R."/>
            <person name="Abt B."/>
            <person name="Goker M."/>
            <person name="Rohde M."/>
            <person name="Glavina Del Rio T."/>
            <person name="Tice H."/>
            <person name="Copeland A."/>
            <person name="Cheng J.F."/>
            <person name="Lucas S."/>
            <person name="Chen F."/>
            <person name="Nolan M."/>
            <person name="Bruce D."/>
            <person name="Goodwin L."/>
            <person name="Pitluck S."/>
            <person name="Ivanova N."/>
            <person name="Mavromatis K."/>
            <person name="Ovchinnikova G."/>
            <person name="Pati A."/>
            <person name="Chen A."/>
            <person name="Palaniappan K."/>
            <person name="Hauser L."/>
            <person name="Chang Y.J."/>
            <person name="Jefferies C.C."/>
            <person name="Saunders E."/>
            <person name="Brettin T."/>
            <person name="Detter J.C."/>
            <person name="Han C."/>
            <person name="Chain P."/>
            <person name="Bristow J."/>
            <person name="Eisen J.A."/>
            <person name="Markowitz V."/>
            <person name="Hugenholtz P."/>
            <person name="Kyrpides N.C."/>
            <person name="Klenk H.P."/>
            <person name="Lapidus A."/>
        </authorList>
    </citation>
    <scope>NUCLEOTIDE SEQUENCE [LARGE SCALE GENOMIC DNA]</scope>
    <source>
        <strain evidence="16">ATCC BAA-8 / DSM 12333 / NBRC 16432</strain>
    </source>
</reference>
<evidence type="ECO:0000256" key="12">
    <source>
        <dbReference type="SAM" id="MobiDB-lite"/>
    </source>
</evidence>
<evidence type="ECO:0000256" key="4">
    <source>
        <dbReference type="ARBA" id="ARBA00022432"/>
    </source>
</evidence>
<dbReference type="Gene3D" id="3.90.228.20">
    <property type="match status" value="1"/>
</dbReference>
<keyword evidence="15" id="KW-0808">Transferase</keyword>
<dbReference type="InterPro" id="IPR018091">
    <property type="entry name" value="PEP_carboxykin_GTP_CS"/>
</dbReference>
<dbReference type="EMBL" id="CP001618">
    <property type="protein sequence ID" value="ACQ81843.1"/>
    <property type="molecule type" value="Genomic_DNA"/>
</dbReference>
<feature type="domain" description="Phosphoenolpyruvate carboxykinase GTP-utilising N-terminal" evidence="14">
    <location>
        <begin position="31"/>
        <end position="257"/>
    </location>
</feature>
<comment type="function">
    <text evidence="11">Catalyzes the conversion of oxaloacetate (OAA) to phosphoenolpyruvate (PEP), the rate-limiting step in the metabolic pathway that produces glucose from lactate and other precursors derived from the citric acid cycle.</text>
</comment>
<keyword evidence="15" id="KW-0670">Pyruvate</keyword>
<feature type="domain" description="Phosphoenolpyruvate carboxykinase C-terminal P-loop" evidence="13">
    <location>
        <begin position="261"/>
        <end position="621"/>
    </location>
</feature>
<comment type="subcellular location">
    <subcellularLocation>
        <location evidence="11">Cytoplasm</location>
    </subcellularLocation>
</comment>
<dbReference type="FunFam" id="3.40.449.10:FF:000005">
    <property type="entry name" value="Phosphoenolpyruvate carboxykinase [GTP]"/>
    <property type="match status" value="1"/>
</dbReference>
<dbReference type="InterPro" id="IPR008209">
    <property type="entry name" value="PEP_carboxykinase_GTP"/>
</dbReference>
<organism evidence="15 16">
    <name type="scientific">Beutenbergia cavernae (strain ATCC BAA-8 / DSM 12333 / CCUG 43141 / JCM 11478 / NBRC 16432 / NCIMB 13614 / HKI 0122)</name>
    <dbReference type="NCBI Taxonomy" id="471853"/>
    <lineage>
        <taxon>Bacteria</taxon>
        <taxon>Bacillati</taxon>
        <taxon>Actinomycetota</taxon>
        <taxon>Actinomycetes</taxon>
        <taxon>Micrococcales</taxon>
        <taxon>Beutenbergiaceae</taxon>
        <taxon>Beutenbergia</taxon>
    </lineage>
</organism>
<sequence>MVGREEITMVAVEPRRTTSGAESSRPDVRAWVDRIARLARPDAVRWCDGSDVETAELLDGMVDAGTIEPLDPVLRPRSYLARSAPSDVARVEARTFICSEREADAGPTNNWRDPELMRAELRGVFDGAMRGRTMYVVPFAMGPIGSPMTRYGIEITDSPYVVVSMGVMTRAGAATLRAIDDGADWVPAVHSVGYPLVLPDDGAEVRRADVPWPCDETKYVVHFPESREIWSYGSGYGGNALLGKKCYALRIASVMARDEGWLAEHMLLLRVTSPAGRVFHVAAAFPSACGKTNLAMLRPTIPGWQVETLGDDIAWLVPRRAPDGRTRLYAINPEAGFFGVAPGTSVASNPVAMQMLASDVVFTNVARTADGDVWWEGMTATEPPGLIDWHGRARQDLAASSGTGGTADDAADDRGPAAHPNSRFTVAATRCPTLAADWDDPGGVPLDAILFGGRRRSRVPLVWQARSWAHGVFTGATISSERTAAAEGTVGELRRDPFAMLPFCGYAMTDHWAHWLAVGDALGDGAPAIFGVNWFRRDAAGAFLWPGFGENSRVLEWVLDRVAGEAPARETPVGWVPERGGLRLDGIDVSEDALEELLAVTPEEWAAEADSIAAYFDSFDAAAETGGGYPVPAPLRGELAALRARLADGAGDAGG</sequence>
<feature type="binding site" evidence="11">
    <location>
        <position position="245"/>
    </location>
    <ligand>
        <name>Mn(2+)</name>
        <dbReference type="ChEBI" id="CHEBI:29035"/>
    </ligand>
</feature>
<dbReference type="GO" id="GO:0033993">
    <property type="term" value="P:response to lipid"/>
    <property type="evidence" value="ECO:0007669"/>
    <property type="project" value="TreeGrafter"/>
</dbReference>
<name>C5C2Z9_BEUC1</name>
<dbReference type="UniPathway" id="UPA00138"/>
<accession>C5C2Z9</accession>
<dbReference type="GO" id="GO:0005829">
    <property type="term" value="C:cytosol"/>
    <property type="evidence" value="ECO:0007669"/>
    <property type="project" value="TreeGrafter"/>
</dbReference>
<dbReference type="Gene3D" id="3.40.449.10">
    <property type="entry name" value="Phosphoenolpyruvate Carboxykinase, domain 1"/>
    <property type="match status" value="1"/>
</dbReference>
<comment type="subunit">
    <text evidence="3 11">Monomer.</text>
</comment>
<evidence type="ECO:0000256" key="1">
    <source>
        <dbReference type="ARBA" id="ARBA00004742"/>
    </source>
</evidence>
<dbReference type="STRING" id="471853.Bcav_3601"/>
<dbReference type="SUPFAM" id="SSF53795">
    <property type="entry name" value="PEP carboxykinase-like"/>
    <property type="match status" value="1"/>
</dbReference>
<feature type="binding site" evidence="11">
    <location>
        <position position="312"/>
    </location>
    <ligand>
        <name>Mn(2+)</name>
        <dbReference type="ChEBI" id="CHEBI:29035"/>
    </ligand>
</feature>
<evidence type="ECO:0000256" key="10">
    <source>
        <dbReference type="ARBA" id="ARBA00023239"/>
    </source>
</evidence>
<dbReference type="AlphaFoldDB" id="C5C2Z9"/>
<keyword evidence="7 11" id="KW-0210">Decarboxylase</keyword>
<dbReference type="GO" id="GO:0071333">
    <property type="term" value="P:cellular response to glucose stimulus"/>
    <property type="evidence" value="ECO:0007669"/>
    <property type="project" value="TreeGrafter"/>
</dbReference>
<feature type="binding site" evidence="11">
    <location>
        <begin position="548"/>
        <end position="551"/>
    </location>
    <ligand>
        <name>GTP</name>
        <dbReference type="ChEBI" id="CHEBI:37565"/>
    </ligand>
</feature>
<dbReference type="GO" id="GO:0006094">
    <property type="term" value="P:gluconeogenesis"/>
    <property type="evidence" value="ECO:0007669"/>
    <property type="project" value="UniProtKB-UniRule"/>
</dbReference>
<keyword evidence="5 11" id="KW-0479">Metal-binding</keyword>
<dbReference type="PANTHER" id="PTHR11561">
    <property type="entry name" value="PHOSPHOENOLPYRUVATE CARBOXYKINASE"/>
    <property type="match status" value="1"/>
</dbReference>
<dbReference type="GO" id="GO:0030145">
    <property type="term" value="F:manganese ion binding"/>
    <property type="evidence" value="ECO:0007669"/>
    <property type="project" value="UniProtKB-UniRule"/>
</dbReference>
<keyword evidence="15" id="KW-0418">Kinase</keyword>
<dbReference type="GO" id="GO:0006107">
    <property type="term" value="P:oxaloacetate metabolic process"/>
    <property type="evidence" value="ECO:0007669"/>
    <property type="project" value="TreeGrafter"/>
</dbReference>
<keyword evidence="9 11" id="KW-0464">Manganese</keyword>
<proteinExistence type="inferred from homology"/>
<dbReference type="InterPro" id="IPR035077">
    <property type="entry name" value="PEP_carboxykinase_GTP_C"/>
</dbReference>
<feature type="region of interest" description="Disordered" evidence="12">
    <location>
        <begin position="397"/>
        <end position="421"/>
    </location>
</feature>
<evidence type="ECO:0000313" key="16">
    <source>
        <dbReference type="Proteomes" id="UP000007962"/>
    </source>
</evidence>
<feature type="active site" evidence="11">
    <location>
        <position position="289"/>
    </location>
</feature>
<dbReference type="SUPFAM" id="SSF68923">
    <property type="entry name" value="PEP carboxykinase N-terminal domain"/>
    <property type="match status" value="1"/>
</dbReference>
<protein>
    <recommendedName>
        <fullName evidence="11">Phosphoenolpyruvate carboxykinase [GTP]</fullName>
        <shortName evidence="11">PEP carboxykinase</shortName>
        <shortName evidence="11">PEPCK</shortName>
        <ecNumber evidence="11">4.1.1.32</ecNumber>
    </recommendedName>
    <alternativeName>
        <fullName evidence="11">GTP-dependent phosphoenolpyruvate carboxykinase</fullName>
        <shortName evidence="11">GTP-PEPCK</shortName>
    </alternativeName>
</protein>
<evidence type="ECO:0000313" key="15">
    <source>
        <dbReference type="EMBL" id="ACQ81843.1"/>
    </source>
</evidence>
<dbReference type="GO" id="GO:0005525">
    <property type="term" value="F:GTP binding"/>
    <property type="evidence" value="ECO:0007669"/>
    <property type="project" value="UniProtKB-UniRule"/>
</dbReference>
<keyword evidence="6 11" id="KW-0547">Nucleotide-binding</keyword>
<feature type="binding site" evidence="11">
    <location>
        <position position="287"/>
    </location>
    <ligand>
        <name>substrate</name>
    </ligand>
</feature>
<dbReference type="HAMAP" id="MF_00452">
    <property type="entry name" value="PEPCK_GTP"/>
    <property type="match status" value="1"/>
</dbReference>
<keyword evidence="16" id="KW-1185">Reference proteome</keyword>
<dbReference type="Gene3D" id="2.170.8.10">
    <property type="entry name" value="Phosphoenolpyruvate Carboxykinase, domain 2"/>
    <property type="match status" value="1"/>
</dbReference>
<dbReference type="GO" id="GO:0019543">
    <property type="term" value="P:propionate catabolic process"/>
    <property type="evidence" value="ECO:0007669"/>
    <property type="project" value="TreeGrafter"/>
</dbReference>
<evidence type="ECO:0000256" key="2">
    <source>
        <dbReference type="ARBA" id="ARBA00005796"/>
    </source>
</evidence>
<keyword evidence="10 11" id="KW-0456">Lyase</keyword>
<evidence type="ECO:0000259" key="13">
    <source>
        <dbReference type="Pfam" id="PF00821"/>
    </source>
</evidence>
<comment type="pathway">
    <text evidence="1 11">Carbohydrate biosynthesis; gluconeogenesis.</text>
</comment>
<dbReference type="NCBIfam" id="NF003253">
    <property type="entry name" value="PRK04210.1"/>
    <property type="match status" value="1"/>
</dbReference>
<dbReference type="KEGG" id="bcv:Bcav_3601"/>
<evidence type="ECO:0000256" key="7">
    <source>
        <dbReference type="ARBA" id="ARBA00022793"/>
    </source>
</evidence>
<dbReference type="PANTHER" id="PTHR11561:SF0">
    <property type="entry name" value="PHOSPHOENOLPYRUVATE CARBOXYKINASE [GTP]-RELATED"/>
    <property type="match status" value="1"/>
</dbReference>
<comment type="cofactor">
    <cofactor evidence="11">
        <name>Mn(2+)</name>
        <dbReference type="ChEBI" id="CHEBI:29035"/>
    </cofactor>
    <text evidence="11">Binds 1 Mn(2+) ion per subunit.</text>
</comment>
<dbReference type="InterPro" id="IPR035078">
    <property type="entry name" value="PEP_carboxykinase_GTP_N"/>
</dbReference>
<dbReference type="eggNOG" id="COG1274">
    <property type="taxonomic scope" value="Bacteria"/>
</dbReference>
<dbReference type="GO" id="GO:0016301">
    <property type="term" value="F:kinase activity"/>
    <property type="evidence" value="ECO:0007669"/>
    <property type="project" value="UniProtKB-KW"/>
</dbReference>
<evidence type="ECO:0000259" key="14">
    <source>
        <dbReference type="Pfam" id="PF17297"/>
    </source>
</evidence>
<comment type="similarity">
    <text evidence="2 11">Belongs to the phosphoenolpyruvate carboxykinase [GTP] family.</text>
</comment>
<dbReference type="PROSITE" id="PS00505">
    <property type="entry name" value="PEPCK_GTP"/>
    <property type="match status" value="1"/>
</dbReference>
<keyword evidence="8 11" id="KW-0342">GTP-binding</keyword>
<gene>
    <name evidence="11" type="primary">pckG</name>
    <name evidence="15" type="ordered locus">Bcav_3601</name>
</gene>
<feature type="binding site" evidence="11">
    <location>
        <position position="265"/>
    </location>
    <ligand>
        <name>Mn(2+)</name>
        <dbReference type="ChEBI" id="CHEBI:29035"/>
    </ligand>
</feature>
<dbReference type="Proteomes" id="UP000007962">
    <property type="component" value="Chromosome"/>
</dbReference>
<feature type="binding site" evidence="11">
    <location>
        <begin position="236"/>
        <end position="238"/>
    </location>
    <ligand>
        <name>substrate</name>
    </ligand>
</feature>
<feature type="binding site" evidence="11">
    <location>
        <begin position="421"/>
        <end position="423"/>
    </location>
    <ligand>
        <name>substrate</name>
    </ligand>
</feature>
<feature type="binding site" evidence="11">
    <location>
        <position position="423"/>
    </location>
    <ligand>
        <name>GTP</name>
        <dbReference type="ChEBI" id="CHEBI:37565"/>
    </ligand>
</feature>
<dbReference type="GO" id="GO:0046327">
    <property type="term" value="P:glycerol biosynthetic process from pyruvate"/>
    <property type="evidence" value="ECO:0007669"/>
    <property type="project" value="TreeGrafter"/>
</dbReference>